<protein>
    <recommendedName>
        <fullName evidence="3">DUF1579 domain-containing protein</fullName>
    </recommendedName>
</protein>
<dbReference type="RefSeq" id="WP_065449861.1">
    <property type="nucleotide sequence ID" value="NZ_LVEN01000027.1"/>
</dbReference>
<gene>
    <name evidence="1" type="ORF">FLP_12700</name>
</gene>
<comment type="caution">
    <text evidence="1">The sequence shown here is derived from an EMBL/GenBank/DDBJ whole genome shotgun (WGS) entry which is preliminary data.</text>
</comment>
<accession>A0ABX2XHU3</accession>
<dbReference type="Proteomes" id="UP000093343">
    <property type="component" value="Unassembled WGS sequence"/>
</dbReference>
<proteinExistence type="predicted"/>
<keyword evidence="2" id="KW-1185">Reference proteome</keyword>
<evidence type="ECO:0000313" key="2">
    <source>
        <dbReference type="Proteomes" id="UP000093343"/>
    </source>
</evidence>
<name>A0ABX2XHU3_9FLAO</name>
<sequence length="150" mass="17496">MTTIEASNFSRLIGIWVTKGTIFSKSDNVALIGIDTYEYILNENYILHKADVMMGDERTQTFEIFSLTNSKERAKMQYYNSKGESGSMTSYLVKNVFKIKSSTMKFEGKFNDENTELIGKWFVKESDKWIDFIDLKLKKQKKRVDLKIIQ</sequence>
<reference evidence="2" key="1">
    <citation type="submission" date="2016-03" db="EMBL/GenBank/DDBJ databases">
        <title>Draft genome sequence of Paenibacillus glacialis DSM 22343.</title>
        <authorList>
            <person name="Shin S.-K."/>
            <person name="Yi H."/>
        </authorList>
    </citation>
    <scope>NUCLEOTIDE SEQUENCE [LARGE SCALE GENOMIC DNA]</scope>
    <source>
        <strain evidence="2">CCUG 60099</strain>
    </source>
</reference>
<dbReference type="EMBL" id="LVEN01000027">
    <property type="protein sequence ID" value="OCB73541.1"/>
    <property type="molecule type" value="Genomic_DNA"/>
</dbReference>
<evidence type="ECO:0000313" key="1">
    <source>
        <dbReference type="EMBL" id="OCB73541.1"/>
    </source>
</evidence>
<evidence type="ECO:0008006" key="3">
    <source>
        <dbReference type="Google" id="ProtNLM"/>
    </source>
</evidence>
<organism evidence="1 2">
    <name type="scientific">Flavobacterium piscis</name>
    <dbReference type="NCBI Taxonomy" id="1114874"/>
    <lineage>
        <taxon>Bacteria</taxon>
        <taxon>Pseudomonadati</taxon>
        <taxon>Bacteroidota</taxon>
        <taxon>Flavobacteriia</taxon>
        <taxon>Flavobacteriales</taxon>
        <taxon>Flavobacteriaceae</taxon>
        <taxon>Flavobacterium</taxon>
    </lineage>
</organism>